<dbReference type="GO" id="GO:0016491">
    <property type="term" value="F:oxidoreductase activity"/>
    <property type="evidence" value="ECO:0007669"/>
    <property type="project" value="InterPro"/>
</dbReference>
<dbReference type="EMBL" id="VIKR01000002">
    <property type="protein sequence ID" value="TQV75639.1"/>
    <property type="molecule type" value="Genomic_DNA"/>
</dbReference>
<dbReference type="SUPFAM" id="SSF51735">
    <property type="entry name" value="NAD(P)-binding Rossmann-fold domains"/>
    <property type="match status" value="1"/>
</dbReference>
<dbReference type="Pfam" id="PF13602">
    <property type="entry name" value="ADH_zinc_N_2"/>
    <property type="match status" value="1"/>
</dbReference>
<dbReference type="AlphaFoldDB" id="A0A545TEJ8"/>
<dbReference type="InterPro" id="IPR011032">
    <property type="entry name" value="GroES-like_sf"/>
</dbReference>
<comment type="caution">
    <text evidence="7">The sequence shown here is derived from an EMBL/GenBank/DDBJ whole genome shotgun (WGS) entry which is preliminary data.</text>
</comment>
<keyword evidence="5" id="KW-0694">RNA-binding</keyword>
<dbReference type="InterPro" id="IPR020843">
    <property type="entry name" value="ER"/>
</dbReference>
<dbReference type="PROSITE" id="PS01162">
    <property type="entry name" value="QOR_ZETA_CRYSTAL"/>
    <property type="match status" value="1"/>
</dbReference>
<dbReference type="InterPro" id="IPR002364">
    <property type="entry name" value="Quin_OxRdtase/zeta-crystal_CS"/>
</dbReference>
<dbReference type="PANTHER" id="PTHR44154">
    <property type="entry name" value="QUINONE OXIDOREDUCTASE"/>
    <property type="match status" value="1"/>
</dbReference>
<dbReference type="SUPFAM" id="SSF50129">
    <property type="entry name" value="GroES-like"/>
    <property type="match status" value="1"/>
</dbReference>
<name>A0A545TEJ8_9GAMM</name>
<dbReference type="PANTHER" id="PTHR44154:SF1">
    <property type="entry name" value="QUINONE OXIDOREDUCTASE"/>
    <property type="match status" value="1"/>
</dbReference>
<dbReference type="CDD" id="cd08267">
    <property type="entry name" value="MDR1"/>
    <property type="match status" value="1"/>
</dbReference>
<evidence type="ECO:0000256" key="4">
    <source>
        <dbReference type="ARBA" id="ARBA00022857"/>
    </source>
</evidence>
<dbReference type="SMART" id="SM00829">
    <property type="entry name" value="PKS_ER"/>
    <property type="match status" value="1"/>
</dbReference>
<evidence type="ECO:0000256" key="5">
    <source>
        <dbReference type="ARBA" id="ARBA00022884"/>
    </source>
</evidence>
<dbReference type="InterPro" id="IPR036291">
    <property type="entry name" value="NAD(P)-bd_dom_sf"/>
</dbReference>
<dbReference type="GO" id="GO:0005737">
    <property type="term" value="C:cytoplasm"/>
    <property type="evidence" value="ECO:0007669"/>
    <property type="project" value="UniProtKB-SubCell"/>
</dbReference>
<accession>A0A545TEJ8</accession>
<feature type="domain" description="Enoyl reductase (ER)" evidence="6">
    <location>
        <begin position="10"/>
        <end position="320"/>
    </location>
</feature>
<evidence type="ECO:0000256" key="1">
    <source>
        <dbReference type="ARBA" id="ARBA00004496"/>
    </source>
</evidence>
<reference evidence="7 8" key="1">
    <citation type="submission" date="2019-06" db="EMBL/GenBank/DDBJ databases">
        <title>Draft genome of Aliikangiella marina GYP-15.</title>
        <authorList>
            <person name="Wang G."/>
        </authorList>
    </citation>
    <scope>NUCLEOTIDE SEQUENCE [LARGE SCALE GENOMIC DNA]</scope>
    <source>
        <strain evidence="7 8">GYP-15</strain>
    </source>
</reference>
<evidence type="ECO:0000256" key="3">
    <source>
        <dbReference type="ARBA" id="ARBA00022490"/>
    </source>
</evidence>
<dbReference type="OrthoDB" id="4190732at2"/>
<evidence type="ECO:0000256" key="2">
    <source>
        <dbReference type="ARBA" id="ARBA00011881"/>
    </source>
</evidence>
<evidence type="ECO:0000259" key="6">
    <source>
        <dbReference type="SMART" id="SM00829"/>
    </source>
</evidence>
<protein>
    <submittedName>
        <fullName evidence="7">NAD(P)-dependent alcohol dehydrogenase</fullName>
    </submittedName>
</protein>
<dbReference type="GO" id="GO:0003723">
    <property type="term" value="F:RNA binding"/>
    <property type="evidence" value="ECO:0007669"/>
    <property type="project" value="UniProtKB-KW"/>
</dbReference>
<dbReference type="Gene3D" id="3.40.50.720">
    <property type="entry name" value="NAD(P)-binding Rossmann-like Domain"/>
    <property type="match status" value="1"/>
</dbReference>
<comment type="subcellular location">
    <subcellularLocation>
        <location evidence="1">Cytoplasm</location>
    </subcellularLocation>
</comment>
<dbReference type="Pfam" id="PF08240">
    <property type="entry name" value="ADH_N"/>
    <property type="match status" value="1"/>
</dbReference>
<keyword evidence="8" id="KW-1185">Reference proteome</keyword>
<evidence type="ECO:0000313" key="7">
    <source>
        <dbReference type="EMBL" id="TQV75639.1"/>
    </source>
</evidence>
<keyword evidence="3" id="KW-0963">Cytoplasm</keyword>
<dbReference type="Proteomes" id="UP000317839">
    <property type="component" value="Unassembled WGS sequence"/>
</dbReference>
<proteinExistence type="predicted"/>
<dbReference type="InterPro" id="IPR051603">
    <property type="entry name" value="Zinc-ADH_QOR/CCCR"/>
</dbReference>
<keyword evidence="4" id="KW-0521">NADP</keyword>
<organism evidence="7 8">
    <name type="scientific">Aliikangiella marina</name>
    <dbReference type="NCBI Taxonomy" id="1712262"/>
    <lineage>
        <taxon>Bacteria</taxon>
        <taxon>Pseudomonadati</taxon>
        <taxon>Pseudomonadota</taxon>
        <taxon>Gammaproteobacteria</taxon>
        <taxon>Oceanospirillales</taxon>
        <taxon>Pleioneaceae</taxon>
        <taxon>Aliikangiella</taxon>
    </lineage>
</organism>
<comment type="subunit">
    <text evidence="2">Homotetramer.</text>
</comment>
<dbReference type="GO" id="GO:0008270">
    <property type="term" value="F:zinc ion binding"/>
    <property type="evidence" value="ECO:0007669"/>
    <property type="project" value="InterPro"/>
</dbReference>
<sequence length="324" mass="34827">MRAIAHYCYGAADQLKLEKVAKPSPSDKQVLVKVHRAAVNPLDYHMMRGAPYFIRLGRGIGHPERNVMGADYAGVVEAVGSNVSRFKPGDRVFGGSRGAYADYIMVAEDSAIALIPENVSFEQASAVGVAASTALQALRDHGQLTRGQSVLINGASGGVGTYAVQIAKSMGAEVAGVCSTRNVERVVAIGADRVFDYKKESYIDSGEKYDLIVDMVSNHSISDNRKVLKPGGRYVMVGGSKGNWLGPLAQPISAMIQNSFVDEELIFFVASLTQADTQVLADMMAQGSVTSVIDRVYELEQVAEAISYSESRRARGKIIIRVSD</sequence>
<dbReference type="InterPro" id="IPR013154">
    <property type="entry name" value="ADH-like_N"/>
</dbReference>
<evidence type="ECO:0000313" key="8">
    <source>
        <dbReference type="Proteomes" id="UP000317839"/>
    </source>
</evidence>
<gene>
    <name evidence="7" type="ORF">FLL45_10165</name>
</gene>
<dbReference type="Gene3D" id="3.90.180.10">
    <property type="entry name" value="Medium-chain alcohol dehydrogenases, catalytic domain"/>
    <property type="match status" value="1"/>
</dbReference>